<accession>A0A662ZJU2</accession>
<evidence type="ECO:0000313" key="4">
    <source>
        <dbReference type="Proteomes" id="UP000243745"/>
    </source>
</evidence>
<keyword evidence="1" id="KW-1133">Transmembrane helix</keyword>
<feature type="transmembrane region" description="Helical" evidence="1">
    <location>
        <begin position="15"/>
        <end position="44"/>
    </location>
</feature>
<dbReference type="EMBL" id="FOXF01000012">
    <property type="protein sequence ID" value="SFP28562.1"/>
    <property type="molecule type" value="Genomic_DNA"/>
</dbReference>
<feature type="transmembrane region" description="Helical" evidence="1">
    <location>
        <begin position="127"/>
        <end position="145"/>
    </location>
</feature>
<dbReference type="AlphaFoldDB" id="A0A662ZJU2"/>
<dbReference type="InterPro" id="IPR021878">
    <property type="entry name" value="TgpA_N"/>
</dbReference>
<dbReference type="RefSeq" id="WP_093141465.1">
    <property type="nucleotide sequence ID" value="NZ_FOXF01000012.1"/>
</dbReference>
<dbReference type="InterPro" id="IPR002931">
    <property type="entry name" value="Transglutaminase-like"/>
</dbReference>
<keyword evidence="1" id="KW-0472">Membrane</keyword>
<dbReference type="PANTHER" id="PTHR42736:SF1">
    <property type="entry name" value="PROTEIN-GLUTAMINE GAMMA-GLUTAMYLTRANSFERASE"/>
    <property type="match status" value="1"/>
</dbReference>
<dbReference type="Pfam" id="PF01841">
    <property type="entry name" value="Transglut_core"/>
    <property type="match status" value="1"/>
</dbReference>
<evidence type="ECO:0000256" key="1">
    <source>
        <dbReference type="SAM" id="Phobius"/>
    </source>
</evidence>
<sequence>MLVTNNKSLILMGSIYTICSLMSFSHIYTGISVICILAIILRILSATHVIRPLSRFYIRIISFIGIFILAASALIFRNLADTFISLLMMGCALKFLEYANKRELYVQCTALLFLTAVPLIFHYEFYILPYILAMCTMIIWAFVSITHVQTIREDFKLLFRIILPAVPVTIVMFLVLPRTGAFWVIPNINQTRSGITSVLNLNGLGNISTSDQIIARVVFHGNIPSPRYFRSIVYEKYSISGWTEGERDSSMRRQLLWYKYLLNPKPQAQGHSRTTDYDVILENTGTPYIPTLKYSNTNMKRVFNLSTDVFSANNSGAGRQYFHFTYLPDLKERIESIDRHQLEDVLSFNTLTNRQTQALVKELTQGMDSDEEKAKAILKFFASNNFRYTLSPGSYQTTDYLDELIFSRKLGYCVHYANAMALMLRMAGIPSRIVGGYMGGELNSSENYVILREYDAHAWVEAFINNRWVELDPTALVADWNSNGNSGESVIGASNGATAESGMLSGLYVFKEYVDMQWTMFVLNFDSERQQSIFKGSIIAVLGLVVLSFITYIAIILFTSREKSEKTISPELAVMRKAVMIIQNKENVQMVEWHTYGRFCSMLAEKNSHYAELFAQMYRLYHSIHYQPEKPDKSSKIKELRQKLRELKKL</sequence>
<dbReference type="PANTHER" id="PTHR42736">
    <property type="entry name" value="PROTEIN-GLUTAMINE GAMMA-GLUTAMYLTRANSFERASE"/>
    <property type="match status" value="1"/>
</dbReference>
<evidence type="ECO:0000259" key="2">
    <source>
        <dbReference type="SMART" id="SM00460"/>
    </source>
</evidence>
<feature type="transmembrane region" description="Helical" evidence="1">
    <location>
        <begin position="56"/>
        <end position="76"/>
    </location>
</feature>
<feature type="transmembrane region" description="Helical" evidence="1">
    <location>
        <begin position="538"/>
        <end position="558"/>
    </location>
</feature>
<dbReference type="OrthoDB" id="9804872at2"/>
<protein>
    <submittedName>
        <fullName evidence="3">Transglutaminase-like superfamily protein</fullName>
    </submittedName>
</protein>
<feature type="transmembrane region" description="Helical" evidence="1">
    <location>
        <begin position="157"/>
        <end position="176"/>
    </location>
</feature>
<evidence type="ECO:0000313" key="3">
    <source>
        <dbReference type="EMBL" id="SFP28562.1"/>
    </source>
</evidence>
<proteinExistence type="predicted"/>
<dbReference type="Pfam" id="PF11992">
    <property type="entry name" value="TgpA_N"/>
    <property type="match status" value="1"/>
</dbReference>
<dbReference type="SMART" id="SM00460">
    <property type="entry name" value="TGc"/>
    <property type="match status" value="1"/>
</dbReference>
<dbReference type="Gene3D" id="3.10.620.30">
    <property type="match status" value="1"/>
</dbReference>
<organism evidence="3 4">
    <name type="scientific">Ruminobacter amylophilus</name>
    <dbReference type="NCBI Taxonomy" id="867"/>
    <lineage>
        <taxon>Bacteria</taxon>
        <taxon>Pseudomonadati</taxon>
        <taxon>Pseudomonadota</taxon>
        <taxon>Gammaproteobacteria</taxon>
        <taxon>Aeromonadales</taxon>
        <taxon>Succinivibrionaceae</taxon>
        <taxon>Ruminobacter</taxon>
    </lineage>
</organism>
<dbReference type="InterPro" id="IPR052901">
    <property type="entry name" value="Bact_TGase-like"/>
</dbReference>
<dbReference type="InterPro" id="IPR038765">
    <property type="entry name" value="Papain-like_cys_pep_sf"/>
</dbReference>
<name>A0A662ZJU2_9GAMM</name>
<feature type="domain" description="Transglutaminase-like" evidence="2">
    <location>
        <begin position="405"/>
        <end position="475"/>
    </location>
</feature>
<keyword evidence="4" id="KW-1185">Reference proteome</keyword>
<reference evidence="3 4" key="1">
    <citation type="submission" date="2016-10" db="EMBL/GenBank/DDBJ databases">
        <authorList>
            <person name="Varghese N."/>
            <person name="Submissions S."/>
        </authorList>
    </citation>
    <scope>NUCLEOTIDE SEQUENCE [LARGE SCALE GENOMIC DNA]</scope>
    <source>
        <strain evidence="3 4">DSM 1361</strain>
    </source>
</reference>
<dbReference type="SUPFAM" id="SSF54001">
    <property type="entry name" value="Cysteine proteinases"/>
    <property type="match status" value="1"/>
</dbReference>
<gene>
    <name evidence="3" type="ORF">SAMN02910344_00978</name>
</gene>
<dbReference type="Proteomes" id="UP000243745">
    <property type="component" value="Unassembled WGS sequence"/>
</dbReference>
<keyword evidence="1" id="KW-0812">Transmembrane</keyword>
<feature type="transmembrane region" description="Helical" evidence="1">
    <location>
        <begin position="104"/>
        <end position="121"/>
    </location>
</feature>